<keyword evidence="4" id="KW-0648">Protein biosynthesis</keyword>
<dbReference type="Pfam" id="PF05091">
    <property type="entry name" value="eIF-3_zeta"/>
    <property type="match status" value="1"/>
</dbReference>
<sequence length="449" mass="50674">MKNSTTLQDLFQQEVDPKAIEKFGKIANWIGAVDSKGKKQRERGISVDDDLFGTVDRRSQKSKYATKQKVVAPKKVSAIPLPSTILAVKKKSTAWKTNVQSKGKFIDIDPKWELLMEFERDNLIELQYSPEEGKTLLSIGTLPKFDGAFDKISIKNPKQLLEEIKTPKIPSVVEDPTMADFISKRKAKIYTTDNILSALMSHCRSTIPFDFKIIRKDDYVIIDAREGSILNFETLLESTAAENLDFGEENYNSPLSLIDEVTKCHHKFSAQVKGLASNDSQINYRLWDFGENVQLLCRTSLDASYESEFKSGPVSTHCLVEIDSRVTKVDFKQKADSQRGAILGSEMLNNPNKLARWLFQSILADAKFLKIGYVSRKLSRDNTKHVILGTETYAVDDFAVQIHMDVYNGWGTVKALADVLLNLPVGEYVMVRTPRKGGLRIYKANEDDK</sequence>
<evidence type="ECO:0000256" key="4">
    <source>
        <dbReference type="ARBA" id="ARBA00022917"/>
    </source>
</evidence>
<keyword evidence="1" id="KW-0963">Cytoplasm</keyword>
<accession>A0A4P9YKJ6</accession>
<reference evidence="6" key="1">
    <citation type="journal article" date="2018" name="Nat. Microbiol.">
        <title>Leveraging single-cell genomics to expand the fungal tree of life.</title>
        <authorList>
            <person name="Ahrendt S.R."/>
            <person name="Quandt C.A."/>
            <person name="Ciobanu D."/>
            <person name="Clum A."/>
            <person name="Salamov A."/>
            <person name="Andreopoulos B."/>
            <person name="Cheng J.F."/>
            <person name="Woyke T."/>
            <person name="Pelin A."/>
            <person name="Henrissat B."/>
            <person name="Reynolds N.K."/>
            <person name="Benny G.L."/>
            <person name="Smith M.E."/>
            <person name="James T.Y."/>
            <person name="Grigoriev I.V."/>
        </authorList>
    </citation>
    <scope>NUCLEOTIDE SEQUENCE [LARGE SCALE GENOMIC DNA]</scope>
    <source>
        <strain evidence="6">CSF55</strain>
    </source>
</reference>
<gene>
    <name evidence="5" type="ORF">ROZALSC1DRAFT_29363</name>
</gene>
<evidence type="ECO:0000256" key="1">
    <source>
        <dbReference type="ARBA" id="ARBA00022490"/>
    </source>
</evidence>
<evidence type="ECO:0000256" key="2">
    <source>
        <dbReference type="ARBA" id="ARBA00022540"/>
    </source>
</evidence>
<dbReference type="EMBL" id="ML005319">
    <property type="protein sequence ID" value="RKP19000.1"/>
    <property type="molecule type" value="Genomic_DNA"/>
</dbReference>
<keyword evidence="2" id="KW-0396">Initiation factor</keyword>
<dbReference type="PANTHER" id="PTHR12399:SF0">
    <property type="entry name" value="EUKARYOTIC TRANSLATION INITIATION FACTOR 3 SUBUNIT D"/>
    <property type="match status" value="1"/>
</dbReference>
<dbReference type="AlphaFoldDB" id="A0A4P9YKJ6"/>
<proteinExistence type="predicted"/>
<evidence type="ECO:0000313" key="5">
    <source>
        <dbReference type="EMBL" id="RKP19000.1"/>
    </source>
</evidence>
<dbReference type="GO" id="GO:0003723">
    <property type="term" value="F:RNA binding"/>
    <property type="evidence" value="ECO:0007669"/>
    <property type="project" value="UniProtKB-KW"/>
</dbReference>
<dbReference type="Proteomes" id="UP000281549">
    <property type="component" value="Unassembled WGS sequence"/>
</dbReference>
<protein>
    <recommendedName>
        <fullName evidence="7">Eukaryotic translation initiation factor 3 subunit D</fullName>
    </recommendedName>
</protein>
<dbReference type="PANTHER" id="PTHR12399">
    <property type="entry name" value="EUKARYOTIC TRANSLATION INITIATION FACTOR 3 SUBUNIT 7"/>
    <property type="match status" value="1"/>
</dbReference>
<dbReference type="GO" id="GO:0005852">
    <property type="term" value="C:eukaryotic translation initiation factor 3 complex"/>
    <property type="evidence" value="ECO:0007669"/>
    <property type="project" value="InterPro"/>
</dbReference>
<keyword evidence="3" id="KW-0694">RNA-binding</keyword>
<evidence type="ECO:0000313" key="6">
    <source>
        <dbReference type="Proteomes" id="UP000281549"/>
    </source>
</evidence>
<dbReference type="InterPro" id="IPR007783">
    <property type="entry name" value="eIF3d"/>
</dbReference>
<organism evidence="5 6">
    <name type="scientific">Rozella allomycis (strain CSF55)</name>
    <dbReference type="NCBI Taxonomy" id="988480"/>
    <lineage>
        <taxon>Eukaryota</taxon>
        <taxon>Fungi</taxon>
        <taxon>Fungi incertae sedis</taxon>
        <taxon>Cryptomycota</taxon>
        <taxon>Cryptomycota incertae sedis</taxon>
        <taxon>Rozella</taxon>
    </lineage>
</organism>
<name>A0A4P9YKJ6_ROZAC</name>
<evidence type="ECO:0000256" key="3">
    <source>
        <dbReference type="ARBA" id="ARBA00022884"/>
    </source>
</evidence>
<dbReference type="GO" id="GO:0003743">
    <property type="term" value="F:translation initiation factor activity"/>
    <property type="evidence" value="ECO:0007669"/>
    <property type="project" value="UniProtKB-KW"/>
</dbReference>
<evidence type="ECO:0008006" key="7">
    <source>
        <dbReference type="Google" id="ProtNLM"/>
    </source>
</evidence>